<feature type="transmembrane region" description="Helical" evidence="7">
    <location>
        <begin position="168"/>
        <end position="186"/>
    </location>
</feature>
<keyword evidence="5 7" id="KW-1133">Transmembrane helix</keyword>
<dbReference type="GO" id="GO:0005886">
    <property type="term" value="C:plasma membrane"/>
    <property type="evidence" value="ECO:0007669"/>
    <property type="project" value="UniProtKB-SubCell"/>
</dbReference>
<feature type="transmembrane region" description="Helical" evidence="7">
    <location>
        <begin position="257"/>
        <end position="278"/>
    </location>
</feature>
<evidence type="ECO:0000256" key="7">
    <source>
        <dbReference type="SAM" id="Phobius"/>
    </source>
</evidence>
<sequence>MRSKLFHRNFSLLIAGQASSLFGNGILDFAMSMYVLEKTGSAAAYAGFLAASMVPAVLFSPLGGILADRGNKRNIMAGLDFLASLGVLLAALFMRESNSLAVICMLLLFESVLGAFETPTVQSCIPFMQTGENLVRANAVVMQINALSAFFSPILGSLVYTAFGLKPVMYAGVVCFFFTACFECLIKVKSPEYDKQEGKNPLLLVKKDFLDSLRLITRERPAILKIFCVTGVIMLLIQGVSAVGFPYIIRNVLGLSSIYYGFSESAVGLAAIAGGILAGLGASRINGNNIYLLIGALGFFLIPPGISFLLSGNPYIRYGTLVVFTVLIQLAACGFSIFATSFIQRLTPGNMIGKISSYSSSFSQCIQPLGQIFYGFLFDCFSGGTAWILICTGILMGGFGLMVKGFLKKWKKNLLKINIARENYRATKNHQKNSIN</sequence>
<comment type="caution">
    <text evidence="8">The sequence shown here is derived from an EMBL/GenBank/DDBJ whole genome shotgun (WGS) entry which is preliminary data.</text>
</comment>
<feature type="transmembrane region" description="Helical" evidence="7">
    <location>
        <begin position="290"/>
        <end position="310"/>
    </location>
</feature>
<reference evidence="8" key="1">
    <citation type="journal article" date="2021" name="PeerJ">
        <title>Extensive microbial diversity within the chicken gut microbiome revealed by metagenomics and culture.</title>
        <authorList>
            <person name="Gilroy R."/>
            <person name="Ravi A."/>
            <person name="Getino M."/>
            <person name="Pursley I."/>
            <person name="Horton D.L."/>
            <person name="Alikhan N.F."/>
            <person name="Baker D."/>
            <person name="Gharbi K."/>
            <person name="Hall N."/>
            <person name="Watson M."/>
            <person name="Adriaenssens E.M."/>
            <person name="Foster-Nyarko E."/>
            <person name="Jarju S."/>
            <person name="Secka A."/>
            <person name="Antonio M."/>
            <person name="Oren A."/>
            <person name="Chaudhuri R.R."/>
            <person name="La Ragione R."/>
            <person name="Hildebrand F."/>
            <person name="Pallen M.J."/>
        </authorList>
    </citation>
    <scope>NUCLEOTIDE SEQUENCE</scope>
    <source>
        <strain evidence="8">CHK195-9823</strain>
    </source>
</reference>
<evidence type="ECO:0000256" key="6">
    <source>
        <dbReference type="ARBA" id="ARBA00023136"/>
    </source>
</evidence>
<comment type="subcellular location">
    <subcellularLocation>
        <location evidence="1">Cell membrane</location>
        <topology evidence="1">Multi-pass membrane protein</topology>
    </subcellularLocation>
</comment>
<evidence type="ECO:0000256" key="4">
    <source>
        <dbReference type="ARBA" id="ARBA00022692"/>
    </source>
</evidence>
<feature type="transmembrane region" description="Helical" evidence="7">
    <location>
        <begin position="12"/>
        <end position="36"/>
    </location>
</feature>
<dbReference type="Pfam" id="PF07690">
    <property type="entry name" value="MFS_1"/>
    <property type="match status" value="1"/>
</dbReference>
<evidence type="ECO:0000256" key="5">
    <source>
        <dbReference type="ARBA" id="ARBA00022989"/>
    </source>
</evidence>
<evidence type="ECO:0000256" key="1">
    <source>
        <dbReference type="ARBA" id="ARBA00004651"/>
    </source>
</evidence>
<evidence type="ECO:0000256" key="2">
    <source>
        <dbReference type="ARBA" id="ARBA00022448"/>
    </source>
</evidence>
<dbReference type="AlphaFoldDB" id="A0A9D1PC77"/>
<reference evidence="8" key="2">
    <citation type="submission" date="2021-04" db="EMBL/GenBank/DDBJ databases">
        <authorList>
            <person name="Gilroy R."/>
        </authorList>
    </citation>
    <scope>NUCLEOTIDE SEQUENCE</scope>
    <source>
        <strain evidence="8">CHK195-9823</strain>
    </source>
</reference>
<dbReference type="Proteomes" id="UP000886814">
    <property type="component" value="Unassembled WGS sequence"/>
</dbReference>
<feature type="transmembrane region" description="Helical" evidence="7">
    <location>
        <begin position="75"/>
        <end position="94"/>
    </location>
</feature>
<keyword evidence="6 7" id="KW-0472">Membrane</keyword>
<protein>
    <submittedName>
        <fullName evidence="8">MFS transporter</fullName>
    </submittedName>
</protein>
<organism evidence="8 9">
    <name type="scientific">Candidatus Blautia stercorigallinarum</name>
    <dbReference type="NCBI Taxonomy" id="2838501"/>
    <lineage>
        <taxon>Bacteria</taxon>
        <taxon>Bacillati</taxon>
        <taxon>Bacillota</taxon>
        <taxon>Clostridia</taxon>
        <taxon>Lachnospirales</taxon>
        <taxon>Lachnospiraceae</taxon>
        <taxon>Blautia</taxon>
    </lineage>
</organism>
<feature type="transmembrane region" description="Helical" evidence="7">
    <location>
        <begin position="386"/>
        <end position="407"/>
    </location>
</feature>
<dbReference type="EMBL" id="DXIQ01000015">
    <property type="protein sequence ID" value="HIV37899.1"/>
    <property type="molecule type" value="Genomic_DNA"/>
</dbReference>
<dbReference type="CDD" id="cd06173">
    <property type="entry name" value="MFS_MefA_like"/>
    <property type="match status" value="1"/>
</dbReference>
<dbReference type="PANTHER" id="PTHR43266">
    <property type="entry name" value="MACROLIDE-EFFLUX PROTEIN"/>
    <property type="match status" value="1"/>
</dbReference>
<keyword evidence="4 7" id="KW-0812">Transmembrane</keyword>
<keyword evidence="2" id="KW-0813">Transport</keyword>
<dbReference type="SUPFAM" id="SSF103473">
    <property type="entry name" value="MFS general substrate transporter"/>
    <property type="match status" value="1"/>
</dbReference>
<name>A0A9D1PC77_9FIRM</name>
<feature type="transmembrane region" description="Helical" evidence="7">
    <location>
        <begin position="139"/>
        <end position="162"/>
    </location>
</feature>
<proteinExistence type="predicted"/>
<evidence type="ECO:0000313" key="8">
    <source>
        <dbReference type="EMBL" id="HIV37899.1"/>
    </source>
</evidence>
<evidence type="ECO:0000256" key="3">
    <source>
        <dbReference type="ARBA" id="ARBA00022475"/>
    </source>
</evidence>
<feature type="transmembrane region" description="Helical" evidence="7">
    <location>
        <begin position="42"/>
        <end position="63"/>
    </location>
</feature>
<dbReference type="InterPro" id="IPR011701">
    <property type="entry name" value="MFS"/>
</dbReference>
<dbReference type="PANTHER" id="PTHR43266:SF9">
    <property type="entry name" value="PERMEASE, MAJOR FACILITATOR SUPERFAMILY-RELATED"/>
    <property type="match status" value="1"/>
</dbReference>
<dbReference type="Gene3D" id="1.20.1250.20">
    <property type="entry name" value="MFS general substrate transporter like domains"/>
    <property type="match status" value="1"/>
</dbReference>
<feature type="transmembrane region" description="Helical" evidence="7">
    <location>
        <begin position="316"/>
        <end position="343"/>
    </location>
</feature>
<gene>
    <name evidence="8" type="ORF">H9747_02695</name>
</gene>
<dbReference type="InterPro" id="IPR036259">
    <property type="entry name" value="MFS_trans_sf"/>
</dbReference>
<dbReference type="GO" id="GO:0022857">
    <property type="term" value="F:transmembrane transporter activity"/>
    <property type="evidence" value="ECO:0007669"/>
    <property type="project" value="InterPro"/>
</dbReference>
<feature type="transmembrane region" description="Helical" evidence="7">
    <location>
        <begin position="100"/>
        <end position="118"/>
    </location>
</feature>
<feature type="transmembrane region" description="Helical" evidence="7">
    <location>
        <begin position="355"/>
        <end position="374"/>
    </location>
</feature>
<feature type="transmembrane region" description="Helical" evidence="7">
    <location>
        <begin position="222"/>
        <end position="245"/>
    </location>
</feature>
<accession>A0A9D1PC77</accession>
<keyword evidence="3" id="KW-1003">Cell membrane</keyword>
<evidence type="ECO:0000313" key="9">
    <source>
        <dbReference type="Proteomes" id="UP000886814"/>
    </source>
</evidence>